<evidence type="ECO:0000313" key="3">
    <source>
        <dbReference type="Proteomes" id="UP000000374"/>
    </source>
</evidence>
<dbReference type="EMBL" id="CP000542">
    <property type="protein sequence ID" value="ABM59909.1"/>
    <property type="molecule type" value="Genomic_DNA"/>
</dbReference>
<accession>A1WQK2</accession>
<dbReference type="Proteomes" id="UP000000374">
    <property type="component" value="Chromosome"/>
</dbReference>
<dbReference type="PROSITE" id="PS51318">
    <property type="entry name" value="TAT"/>
    <property type="match status" value="1"/>
</dbReference>
<proteinExistence type="inferred from homology"/>
<dbReference type="GeneID" id="76462535"/>
<sequence>MTDRRHATSGPAPARRDALKLLGVAAASAALLSPLRAFGQAWPSKPIKIIVPFAPGGTTDLIARLIGTPMAQTLGQPVIVENRPGVGGLLGVEATAKAPSDGYTLVMANISLPFAILTAQRAQRLNFDPATDLRGVSIAANVPMVITAPAASPAKDLREFAALVQRESGSHFVYGSPGVGSYLHVFGEWLQQEIKAPLTHVPFKGAAPLKQELRVSRHRSSVGLRWPSKRIAALHRLPIRSVLAARCALRYAPMAARSLRHLIGDATLAGRVHLGGDQLSTSLADIQAGKLRALAIAAEQRSALLPSVPTLREQGFGGIDIEGWNGLLAPSGTPADILSRLQAAAAGAVRDPQVQQRLQTLGAEPVGSDAQSLDDLLQQQRARFLPMVAQLKLE</sequence>
<dbReference type="InterPro" id="IPR006311">
    <property type="entry name" value="TAT_signal"/>
</dbReference>
<dbReference type="InterPro" id="IPR005064">
    <property type="entry name" value="BUG"/>
</dbReference>
<evidence type="ECO:0000313" key="2">
    <source>
        <dbReference type="EMBL" id="ABM59909.1"/>
    </source>
</evidence>
<dbReference type="KEGG" id="vei:Veis_4204"/>
<dbReference type="OrthoDB" id="8886334at2"/>
<name>A1WQK2_VEREI</name>
<dbReference type="Gene3D" id="3.40.190.10">
    <property type="entry name" value="Periplasmic binding protein-like II"/>
    <property type="match status" value="2"/>
</dbReference>
<dbReference type="CDD" id="cd07012">
    <property type="entry name" value="PBP2_Bug_TTT"/>
    <property type="match status" value="1"/>
</dbReference>
<dbReference type="HOGENOM" id="CLU_045683_0_2_4"/>
<organism evidence="2 3">
    <name type="scientific">Verminephrobacter eiseniae (strain EF01-2)</name>
    <dbReference type="NCBI Taxonomy" id="391735"/>
    <lineage>
        <taxon>Bacteria</taxon>
        <taxon>Pseudomonadati</taxon>
        <taxon>Pseudomonadota</taxon>
        <taxon>Betaproteobacteria</taxon>
        <taxon>Burkholderiales</taxon>
        <taxon>Comamonadaceae</taxon>
        <taxon>Verminephrobacter</taxon>
    </lineage>
</organism>
<dbReference type="PANTHER" id="PTHR42928:SF5">
    <property type="entry name" value="BLR1237 PROTEIN"/>
    <property type="match status" value="1"/>
</dbReference>
<reference evidence="3" key="1">
    <citation type="submission" date="2006-12" db="EMBL/GenBank/DDBJ databases">
        <title>Complete sequence of chromosome 1 of Verminephrobacter eiseniae EF01-2.</title>
        <authorList>
            <person name="Copeland A."/>
            <person name="Lucas S."/>
            <person name="Lapidus A."/>
            <person name="Barry K."/>
            <person name="Detter J.C."/>
            <person name="Glavina del Rio T."/>
            <person name="Dalin E."/>
            <person name="Tice H."/>
            <person name="Pitluck S."/>
            <person name="Chertkov O."/>
            <person name="Brettin T."/>
            <person name="Bruce D."/>
            <person name="Han C."/>
            <person name="Tapia R."/>
            <person name="Gilna P."/>
            <person name="Schmutz J."/>
            <person name="Larimer F."/>
            <person name="Land M."/>
            <person name="Hauser L."/>
            <person name="Kyrpides N."/>
            <person name="Kim E."/>
            <person name="Stahl D."/>
            <person name="Richardson P."/>
        </authorList>
    </citation>
    <scope>NUCLEOTIDE SEQUENCE [LARGE SCALE GENOMIC DNA]</scope>
    <source>
        <strain evidence="3">EF01-2</strain>
    </source>
</reference>
<dbReference type="InterPro" id="IPR042100">
    <property type="entry name" value="Bug_dom1"/>
</dbReference>
<gene>
    <name evidence="2" type="ordered locus">Veis_4204</name>
</gene>
<protein>
    <submittedName>
        <fullName evidence="2">Uncharacterized protein UPF0065</fullName>
    </submittedName>
</protein>
<evidence type="ECO:0000256" key="1">
    <source>
        <dbReference type="ARBA" id="ARBA00006987"/>
    </source>
</evidence>
<dbReference type="Gene3D" id="3.40.190.150">
    <property type="entry name" value="Bordetella uptake gene, domain 1"/>
    <property type="match status" value="2"/>
</dbReference>
<dbReference type="STRING" id="391735.Veis_4204"/>
<dbReference type="RefSeq" id="WP_011811896.1">
    <property type="nucleotide sequence ID" value="NC_008786.1"/>
</dbReference>
<dbReference type="PANTHER" id="PTHR42928">
    <property type="entry name" value="TRICARBOXYLATE-BINDING PROTEIN"/>
    <property type="match status" value="1"/>
</dbReference>
<dbReference type="AlphaFoldDB" id="A1WQK2"/>
<keyword evidence="3" id="KW-1185">Reference proteome</keyword>
<comment type="similarity">
    <text evidence="1">Belongs to the UPF0065 (bug) family.</text>
</comment>
<dbReference type="Pfam" id="PF03401">
    <property type="entry name" value="TctC"/>
    <property type="match status" value="2"/>
</dbReference>
<dbReference type="eggNOG" id="COG3181">
    <property type="taxonomic scope" value="Bacteria"/>
</dbReference>